<dbReference type="AlphaFoldDB" id="A0A2I0JZB5"/>
<feature type="region of interest" description="Disordered" evidence="1">
    <location>
        <begin position="72"/>
        <end position="108"/>
    </location>
</feature>
<feature type="region of interest" description="Disordered" evidence="1">
    <location>
        <begin position="227"/>
        <end position="251"/>
    </location>
</feature>
<dbReference type="EMBL" id="PGOL01001108">
    <property type="protein sequence ID" value="PKI60796.1"/>
    <property type="molecule type" value="Genomic_DNA"/>
</dbReference>
<name>A0A2I0JZB5_PUNGR</name>
<evidence type="ECO:0000313" key="2">
    <source>
        <dbReference type="EMBL" id="PKI60796.1"/>
    </source>
</evidence>
<keyword evidence="3" id="KW-1185">Reference proteome</keyword>
<proteinExistence type="predicted"/>
<sequence length="251" mass="27053">MSPNPLGVPSGVAKLCAPEFRLVRACVRAPKQRGLGVSTFPGTRDGLTRAEVWAARVGWSERAGVGPWKGALGPEHGRARSSAGAGPNLRAKRVARSEPNSRRGGTGRIVSARLGREDWAESAGLGGREWRFSPLCAATTAREGAGDGGECRLGYAMLGRGVVRLGSVGIDRNFIFFERFSSFRRGISEFNRRKSGELRGGNRGVLFRGVSRIRSRGEIRARGRDFEGSLGRSESREGRESVSEIGTVRGR</sequence>
<evidence type="ECO:0000313" key="3">
    <source>
        <dbReference type="Proteomes" id="UP000233551"/>
    </source>
</evidence>
<accession>A0A2I0JZB5</accession>
<protein>
    <submittedName>
        <fullName evidence="2">Uncharacterized protein</fullName>
    </submittedName>
</protein>
<comment type="caution">
    <text evidence="2">The sequence shown here is derived from an EMBL/GenBank/DDBJ whole genome shotgun (WGS) entry which is preliminary data.</text>
</comment>
<evidence type="ECO:0000256" key="1">
    <source>
        <dbReference type="SAM" id="MobiDB-lite"/>
    </source>
</evidence>
<reference evidence="2 3" key="1">
    <citation type="submission" date="2017-11" db="EMBL/GenBank/DDBJ databases">
        <title>De-novo sequencing of pomegranate (Punica granatum L.) genome.</title>
        <authorList>
            <person name="Akparov Z."/>
            <person name="Amiraslanov A."/>
            <person name="Hajiyeva S."/>
            <person name="Abbasov M."/>
            <person name="Kaur K."/>
            <person name="Hamwieh A."/>
            <person name="Solovyev V."/>
            <person name="Salamov A."/>
            <person name="Braich B."/>
            <person name="Kosarev P."/>
            <person name="Mahmoud A."/>
            <person name="Hajiyev E."/>
            <person name="Babayeva S."/>
            <person name="Izzatullayeva V."/>
            <person name="Mammadov A."/>
            <person name="Mammadov A."/>
            <person name="Sharifova S."/>
            <person name="Ojaghi J."/>
            <person name="Eynullazada K."/>
            <person name="Bayramov B."/>
            <person name="Abdulazimova A."/>
            <person name="Shahmuradov I."/>
        </authorList>
    </citation>
    <scope>NUCLEOTIDE SEQUENCE [LARGE SCALE GENOMIC DNA]</scope>
    <source>
        <strain evidence="3">cv. AG2017</strain>
        <tissue evidence="2">Leaf</tissue>
    </source>
</reference>
<gene>
    <name evidence="2" type="ORF">CRG98_018785</name>
</gene>
<feature type="compositionally biased region" description="Basic and acidic residues" evidence="1">
    <location>
        <begin position="227"/>
        <end position="242"/>
    </location>
</feature>
<organism evidence="2 3">
    <name type="scientific">Punica granatum</name>
    <name type="common">Pomegranate</name>
    <dbReference type="NCBI Taxonomy" id="22663"/>
    <lineage>
        <taxon>Eukaryota</taxon>
        <taxon>Viridiplantae</taxon>
        <taxon>Streptophyta</taxon>
        <taxon>Embryophyta</taxon>
        <taxon>Tracheophyta</taxon>
        <taxon>Spermatophyta</taxon>
        <taxon>Magnoliopsida</taxon>
        <taxon>eudicotyledons</taxon>
        <taxon>Gunneridae</taxon>
        <taxon>Pentapetalae</taxon>
        <taxon>rosids</taxon>
        <taxon>malvids</taxon>
        <taxon>Myrtales</taxon>
        <taxon>Lythraceae</taxon>
        <taxon>Punica</taxon>
    </lineage>
</organism>
<dbReference type="Proteomes" id="UP000233551">
    <property type="component" value="Unassembled WGS sequence"/>
</dbReference>